<dbReference type="PROSITE" id="PS50994">
    <property type="entry name" value="INTEGRASE"/>
    <property type="match status" value="1"/>
</dbReference>
<dbReference type="Gene3D" id="3.30.420.10">
    <property type="entry name" value="Ribonuclease H-like superfamily/Ribonuclease H"/>
    <property type="match status" value="1"/>
</dbReference>
<dbReference type="Proteomes" id="UP000249169">
    <property type="component" value="Unassembled WGS sequence"/>
</dbReference>
<dbReference type="InterPro" id="IPR050900">
    <property type="entry name" value="Transposase_IS3/IS150/IS904"/>
</dbReference>
<reference evidence="2 3" key="1">
    <citation type="submission" date="2018-05" db="EMBL/GenBank/DDBJ databases">
        <title>Lujinxingia marina gen. nov. sp. nov., a new facultative anaerobic member of the class Deltaproteobacteria, and proposal of Lujinxingaceae fam. nov.</title>
        <authorList>
            <person name="Li C.-M."/>
        </authorList>
    </citation>
    <scope>NUCLEOTIDE SEQUENCE [LARGE SCALE GENOMIC DNA]</scope>
    <source>
        <strain evidence="2 3">B210</strain>
    </source>
</reference>
<accession>A0A328C756</accession>
<gene>
    <name evidence="2" type="ORF">DL240_17435</name>
</gene>
<feature type="domain" description="Integrase catalytic" evidence="1">
    <location>
        <begin position="1"/>
        <end position="106"/>
    </location>
</feature>
<organism evidence="2 3">
    <name type="scientific">Lujinxingia litoralis</name>
    <dbReference type="NCBI Taxonomy" id="2211119"/>
    <lineage>
        <taxon>Bacteria</taxon>
        <taxon>Deltaproteobacteria</taxon>
        <taxon>Bradymonadales</taxon>
        <taxon>Lujinxingiaceae</taxon>
        <taxon>Lujinxingia</taxon>
    </lineage>
</organism>
<comment type="caution">
    <text evidence="2">The sequence shown here is derived from an EMBL/GenBank/DDBJ whole genome shotgun (WGS) entry which is preliminary data.</text>
</comment>
<proteinExistence type="predicted"/>
<keyword evidence="3" id="KW-1185">Reference proteome</keyword>
<evidence type="ECO:0000313" key="2">
    <source>
        <dbReference type="EMBL" id="RAL20364.1"/>
    </source>
</evidence>
<sequence length="110" mass="12604">MIYPDGESRPVLRSDNGNVFTSKSFIGSCKQYGLTQEFITLYTPQQNGLIERFFRSLKEECIWMTNFKTFAQARDAIESCGEFHNTERPHQVFGYKSPAEYGAQFGELVA</sequence>
<dbReference type="InterPro" id="IPR012337">
    <property type="entry name" value="RNaseH-like_sf"/>
</dbReference>
<dbReference type="InterPro" id="IPR036397">
    <property type="entry name" value="RNaseH_sf"/>
</dbReference>
<evidence type="ECO:0000259" key="1">
    <source>
        <dbReference type="PROSITE" id="PS50994"/>
    </source>
</evidence>
<name>A0A328C756_9DELT</name>
<dbReference type="InterPro" id="IPR001584">
    <property type="entry name" value="Integrase_cat-core"/>
</dbReference>
<dbReference type="AlphaFoldDB" id="A0A328C756"/>
<dbReference type="GO" id="GO:0003676">
    <property type="term" value="F:nucleic acid binding"/>
    <property type="evidence" value="ECO:0007669"/>
    <property type="project" value="InterPro"/>
</dbReference>
<dbReference type="SUPFAM" id="SSF53098">
    <property type="entry name" value="Ribonuclease H-like"/>
    <property type="match status" value="1"/>
</dbReference>
<protein>
    <recommendedName>
        <fullName evidence="1">Integrase catalytic domain-containing protein</fullName>
    </recommendedName>
</protein>
<dbReference type="EMBL" id="QHKO01000011">
    <property type="protein sequence ID" value="RAL20364.1"/>
    <property type="molecule type" value="Genomic_DNA"/>
</dbReference>
<evidence type="ECO:0000313" key="3">
    <source>
        <dbReference type="Proteomes" id="UP000249169"/>
    </source>
</evidence>
<dbReference type="PANTHER" id="PTHR46889:SF4">
    <property type="entry name" value="TRANSPOSASE INSO FOR INSERTION SEQUENCE ELEMENT IS911B-RELATED"/>
    <property type="match status" value="1"/>
</dbReference>
<dbReference type="GO" id="GO:0015074">
    <property type="term" value="P:DNA integration"/>
    <property type="evidence" value="ECO:0007669"/>
    <property type="project" value="InterPro"/>
</dbReference>
<dbReference type="Pfam" id="PF13683">
    <property type="entry name" value="rve_3"/>
    <property type="match status" value="1"/>
</dbReference>
<dbReference type="PANTHER" id="PTHR46889">
    <property type="entry name" value="TRANSPOSASE INSF FOR INSERTION SEQUENCE IS3B-RELATED"/>
    <property type="match status" value="1"/>
</dbReference>